<dbReference type="Proteomes" id="UP000824049">
    <property type="component" value="Unassembled WGS sequence"/>
</dbReference>
<accession>A0A9D2EKL6</accession>
<evidence type="ECO:0000313" key="1">
    <source>
        <dbReference type="EMBL" id="HIZ38876.1"/>
    </source>
</evidence>
<dbReference type="EMBL" id="DXBR01000036">
    <property type="protein sequence ID" value="HIZ38876.1"/>
    <property type="molecule type" value="Genomic_DNA"/>
</dbReference>
<protein>
    <submittedName>
        <fullName evidence="1">Uncharacterized protein</fullName>
    </submittedName>
</protein>
<organism evidence="1 2">
    <name type="scientific">Candidatus Anaerobutyricum stercoris</name>
    <dbReference type="NCBI Taxonomy" id="2838457"/>
    <lineage>
        <taxon>Bacteria</taxon>
        <taxon>Bacillati</taxon>
        <taxon>Bacillota</taxon>
        <taxon>Clostridia</taxon>
        <taxon>Lachnospirales</taxon>
        <taxon>Lachnospiraceae</taxon>
        <taxon>Anaerobutyricum</taxon>
    </lineage>
</organism>
<sequence length="88" mass="9807">MGLTIATKDRRFSWKMDEEKCEALFNRIVSDILAADNPQDDFYLPEVLLGSDANEAAVVGDEVNTSVPTMNETLKIQSPSEVHKKKHG</sequence>
<gene>
    <name evidence="1" type="ORF">H9968_02970</name>
</gene>
<name>A0A9D2EKL6_9FIRM</name>
<evidence type="ECO:0000313" key="2">
    <source>
        <dbReference type="Proteomes" id="UP000824049"/>
    </source>
</evidence>
<reference evidence="1" key="1">
    <citation type="journal article" date="2021" name="PeerJ">
        <title>Extensive microbial diversity within the chicken gut microbiome revealed by metagenomics and culture.</title>
        <authorList>
            <person name="Gilroy R."/>
            <person name="Ravi A."/>
            <person name="Getino M."/>
            <person name="Pursley I."/>
            <person name="Horton D.L."/>
            <person name="Alikhan N.F."/>
            <person name="Baker D."/>
            <person name="Gharbi K."/>
            <person name="Hall N."/>
            <person name="Watson M."/>
            <person name="Adriaenssens E.M."/>
            <person name="Foster-Nyarko E."/>
            <person name="Jarju S."/>
            <person name="Secka A."/>
            <person name="Antonio M."/>
            <person name="Oren A."/>
            <person name="Chaudhuri R.R."/>
            <person name="La Ragione R."/>
            <person name="Hildebrand F."/>
            <person name="Pallen M.J."/>
        </authorList>
    </citation>
    <scope>NUCLEOTIDE SEQUENCE</scope>
    <source>
        <strain evidence="1">CHK179-28034</strain>
    </source>
</reference>
<proteinExistence type="predicted"/>
<dbReference type="AlphaFoldDB" id="A0A9D2EKL6"/>
<comment type="caution">
    <text evidence="1">The sequence shown here is derived from an EMBL/GenBank/DDBJ whole genome shotgun (WGS) entry which is preliminary data.</text>
</comment>
<reference evidence="1" key="2">
    <citation type="submission" date="2021-04" db="EMBL/GenBank/DDBJ databases">
        <authorList>
            <person name="Gilroy R."/>
        </authorList>
    </citation>
    <scope>NUCLEOTIDE SEQUENCE</scope>
    <source>
        <strain evidence="1">CHK179-28034</strain>
    </source>
</reference>